<name>A0A3G2LGG7_9ORTH</name>
<feature type="signal peptide" evidence="1">
    <location>
        <begin position="1"/>
        <end position="19"/>
    </location>
</feature>
<reference evidence="2" key="1">
    <citation type="submission" date="2018-06" db="EMBL/GenBank/DDBJ databases">
        <title>Transcriptome analysis and expression profiles of olfactory relative protein genes in Oedaleus infernalis.</title>
        <authorList>
            <person name="Zhang Y."/>
            <person name="Pang B."/>
        </authorList>
    </citation>
    <scope>NUCLEOTIDE SEQUENCE</scope>
</reference>
<dbReference type="InterPro" id="IPR036682">
    <property type="entry name" value="OS_D_A10/PebIII_sf"/>
</dbReference>
<organism evidence="2">
    <name type="scientific">Oedaleus infernalis</name>
    <dbReference type="NCBI Taxonomy" id="267432"/>
    <lineage>
        <taxon>Eukaryota</taxon>
        <taxon>Metazoa</taxon>
        <taxon>Ecdysozoa</taxon>
        <taxon>Arthropoda</taxon>
        <taxon>Hexapoda</taxon>
        <taxon>Insecta</taxon>
        <taxon>Pterygota</taxon>
        <taxon>Neoptera</taxon>
        <taxon>Polyneoptera</taxon>
        <taxon>Orthoptera</taxon>
        <taxon>Caelifera</taxon>
        <taxon>Acrididea</taxon>
        <taxon>Acridomorpha</taxon>
        <taxon>Acridoidea</taxon>
        <taxon>Acrididae</taxon>
        <taxon>Oedipodinae</taxon>
        <taxon>Oedaleus</taxon>
    </lineage>
</organism>
<dbReference type="InterPro" id="IPR005055">
    <property type="entry name" value="A10/PebIII"/>
</dbReference>
<protein>
    <submittedName>
        <fullName evidence="2">Chemosensory protein 4</fullName>
    </submittedName>
</protein>
<gene>
    <name evidence="2" type="primary">CSP4</name>
</gene>
<dbReference type="Pfam" id="PF03392">
    <property type="entry name" value="OS-D"/>
    <property type="match status" value="1"/>
</dbReference>
<evidence type="ECO:0000313" key="2">
    <source>
        <dbReference type="EMBL" id="AYN71353.1"/>
    </source>
</evidence>
<feature type="chain" id="PRO_5017986118" evidence="1">
    <location>
        <begin position="20"/>
        <end position="124"/>
    </location>
</feature>
<keyword evidence="1" id="KW-0732">Signal</keyword>
<dbReference type="Gene3D" id="1.10.2080.10">
    <property type="entry name" value="Insect odorant-binding protein A10/Ejaculatory bulb-specific protein 3"/>
    <property type="match status" value="1"/>
</dbReference>
<evidence type="ECO:0000256" key="1">
    <source>
        <dbReference type="SAM" id="SignalP"/>
    </source>
</evidence>
<sequence length="124" mass="13832">MKATLAVGVASLALATVLAFGAHFQLLDRIEGDGDEVAIQCMLSDDDEGCTEPLAELKGKLWGVVSTNCGACSDDEREYIIDYFSGLFRRNPHSRKPLQSKYDPTGEYRRKYGKIWRKKGIELD</sequence>
<accession>A0A3G2LGG7</accession>
<dbReference type="EMBL" id="MH568700">
    <property type="protein sequence ID" value="AYN71353.1"/>
    <property type="molecule type" value="mRNA"/>
</dbReference>
<proteinExistence type="evidence at transcript level"/>
<dbReference type="SUPFAM" id="SSF100910">
    <property type="entry name" value="Chemosensory protein Csp2"/>
    <property type="match status" value="1"/>
</dbReference>
<dbReference type="AlphaFoldDB" id="A0A3G2LGG7"/>